<dbReference type="CDD" id="cd00063">
    <property type="entry name" value="FN3"/>
    <property type="match status" value="1"/>
</dbReference>
<dbReference type="SUPFAM" id="SSF49265">
    <property type="entry name" value="Fibronectin type III"/>
    <property type="match status" value="1"/>
</dbReference>
<dbReference type="GO" id="GO:0004553">
    <property type="term" value="F:hydrolase activity, hydrolyzing O-glycosyl compounds"/>
    <property type="evidence" value="ECO:0007669"/>
    <property type="project" value="UniProtKB-ARBA"/>
</dbReference>
<dbReference type="Proteomes" id="UP000184516">
    <property type="component" value="Unassembled WGS sequence"/>
</dbReference>
<dbReference type="Pfam" id="PF00041">
    <property type="entry name" value="fn3"/>
    <property type="match status" value="1"/>
</dbReference>
<dbReference type="InterPro" id="IPR017853">
    <property type="entry name" value="GH"/>
</dbReference>
<dbReference type="PANTHER" id="PTHR34154:SF3">
    <property type="entry name" value="ALKALI-SENSITIVE LINKAGE PROTEIN 1"/>
    <property type="match status" value="1"/>
</dbReference>
<dbReference type="GO" id="GO:0071966">
    <property type="term" value="P:fungal-type cell wall polysaccharide metabolic process"/>
    <property type="evidence" value="ECO:0007669"/>
    <property type="project" value="TreeGrafter"/>
</dbReference>
<dbReference type="InterPro" id="IPR003961">
    <property type="entry name" value="FN3_dom"/>
</dbReference>
<dbReference type="RefSeq" id="WP_073368096.1">
    <property type="nucleotide sequence ID" value="NZ_FQWB01000001.1"/>
</dbReference>
<evidence type="ECO:0000313" key="5">
    <source>
        <dbReference type="Proteomes" id="UP000184516"/>
    </source>
</evidence>
<dbReference type="Gene3D" id="3.20.20.80">
    <property type="entry name" value="Glycosidases"/>
    <property type="match status" value="1"/>
</dbReference>
<dbReference type="Gene3D" id="2.60.20.10">
    <property type="entry name" value="Crystallins"/>
    <property type="match status" value="1"/>
</dbReference>
<dbReference type="PANTHER" id="PTHR34154">
    <property type="entry name" value="ALKALI-SENSITIVE LINKAGE PROTEIN 1"/>
    <property type="match status" value="1"/>
</dbReference>
<proteinExistence type="predicted"/>
<dbReference type="Gene3D" id="2.60.40.10">
    <property type="entry name" value="Immunoglobulins"/>
    <property type="match status" value="2"/>
</dbReference>
<dbReference type="InterPro" id="IPR053183">
    <property type="entry name" value="ASL1"/>
</dbReference>
<dbReference type="InterPro" id="IPR026444">
    <property type="entry name" value="Secre_tail"/>
</dbReference>
<protein>
    <submittedName>
        <fullName evidence="4">Por secretion system C-terminal sorting domain-containing protein</fullName>
    </submittedName>
</protein>
<dbReference type="SUPFAM" id="SSF51445">
    <property type="entry name" value="(Trans)glycosidases"/>
    <property type="match status" value="1"/>
</dbReference>
<reference evidence="5" key="1">
    <citation type="submission" date="2016-11" db="EMBL/GenBank/DDBJ databases">
        <authorList>
            <person name="Varghese N."/>
            <person name="Submissions S."/>
        </authorList>
    </citation>
    <scope>NUCLEOTIDE SEQUENCE [LARGE SCALE GENOMIC DNA]</scope>
    <source>
        <strain evidence="5">DSM 19978</strain>
    </source>
</reference>
<feature type="signal peptide" evidence="2">
    <location>
        <begin position="1"/>
        <end position="21"/>
    </location>
</feature>
<dbReference type="STRING" id="468056.SAMN05443549_101824"/>
<dbReference type="InterPro" id="IPR013783">
    <property type="entry name" value="Ig-like_fold"/>
</dbReference>
<dbReference type="NCBIfam" id="TIGR04183">
    <property type="entry name" value="Por_Secre_tail"/>
    <property type="match status" value="1"/>
</dbReference>
<dbReference type="Pfam" id="PF13385">
    <property type="entry name" value="Laminin_G_3"/>
    <property type="match status" value="1"/>
</dbReference>
<evidence type="ECO:0000256" key="1">
    <source>
        <dbReference type="ARBA" id="ARBA00022729"/>
    </source>
</evidence>
<organism evidence="4 5">
    <name type="scientific">Flavobacterium fluvii</name>
    <dbReference type="NCBI Taxonomy" id="468056"/>
    <lineage>
        <taxon>Bacteria</taxon>
        <taxon>Pseudomonadati</taxon>
        <taxon>Bacteroidota</taxon>
        <taxon>Flavobacteriia</taxon>
        <taxon>Flavobacteriales</taxon>
        <taxon>Flavobacteriaceae</taxon>
        <taxon>Flavobacterium</taxon>
    </lineage>
</organism>
<gene>
    <name evidence="4" type="ORF">SAMN05443549_101824</name>
</gene>
<keyword evidence="5" id="KW-1185">Reference proteome</keyword>
<evidence type="ECO:0000313" key="4">
    <source>
        <dbReference type="EMBL" id="SHF91872.1"/>
    </source>
</evidence>
<dbReference type="InterPro" id="IPR036116">
    <property type="entry name" value="FN3_sf"/>
</dbReference>
<accession>A0A1M5FL50</accession>
<dbReference type="SMART" id="SM00060">
    <property type="entry name" value="FN3"/>
    <property type="match status" value="2"/>
</dbReference>
<evidence type="ECO:0000259" key="3">
    <source>
        <dbReference type="PROSITE" id="PS50853"/>
    </source>
</evidence>
<dbReference type="Pfam" id="PF11790">
    <property type="entry name" value="Glyco_hydro_cc"/>
    <property type="match status" value="1"/>
</dbReference>
<dbReference type="PROSITE" id="PS50853">
    <property type="entry name" value="FN3"/>
    <property type="match status" value="1"/>
</dbReference>
<name>A0A1M5FL50_9FLAO</name>
<sequence length="1582" mass="172287">MKKLYTFLLFLLSVPAFQIYAQAPVLPVKTDLATTLSGSKTFSDGVNPDVLSFPLSSPTEFTLEVKAKINAAQGRGLDVEVKNSYGVGLRTSLDKNTFNNTTALPLITNLSTSVDNAQEQTYRYAVKDGIANIYQDGHYLGSKALELVTDPSGTSQIVYGSDNLLGRWAGVAGDNSGKPNAYGWANTYATLPWNTANSTSGVRYIDVTAGHTFESDGTAYNGRIMYMRWDSASYSASTYSYPIKLEKGLQYEFSWIYEYVANAAAGAKINVAISAAANGTGALVSKSFTTGAINKLRKGDLTFTSEVEGTYYVTFTGAYALFGIGDLKLKSTNMINTWDGFVNDGSKSPAVYGWANSSSPAIFTTANSGTGTRFMDVTTGHTFESDGSAYSGKLMYIGWNDASVQNSTYSFPVVLEASKDYQFSWIYDYISNASPGSQMTVKVNTLADGTGTEIASKSFVTGAANALRKGDLSFTAQNAGTYYVTITGDQAVFGIGELKVQREQVARIVIGKNYGAGAVDMVISSVTYEDKAYAPDKIIAPSAQTLETATNLNVSAFAKSIVVLKGSASLYLKNAYNPLINSTVDLNATTASLYFENIKPTVVVNSYLNFITVNGNPASNGVNVSVSMYGSGAVVAPYSAVGTVLPLEVYTEENFGGTSQQYATVTPHTALGSFDNVIKSFKLKKGYMATFATNADGLGYSRVFIASTQDLEFPVLPVYLNGTISFIRVMKWNEVSKKGLANGSNEVLAATNSTWFYNWNTGLDTTPSVEYVPIRQSEGWPSFTPAYTKEGYTHLLGFNEPDRPDQANMTVEAAINGWPGLLKSGLRVGSPATSDPFNPWMGTFMAQAEAKNYRIDYVALHCYWYKSAAQWKSDLQNIYDRYKRPIWITEWNVGANWTGNSFPDGPIMLTDANATKHKNDLAGVLDVLETTDYVERYSLYNWVQDSRALYVTINDAFKTRNPNWESYVWLKTAPVISSTATDYVVLTPAGEYYAKNALAKAYNPAREYIATWKTLVETLSYKLSSDFQNATISWTGNNQELIKKYTVERKLEGEADFSVFYDSTNSTVLNVNDVVHSKAEYRLKVVGKDNVETISPVITIIKAVVADAPSGLSGEAISTTIINLNWPAADRADAYNLWRANTIDGTYGLIASYLTGTSFQNTGLTKNTPYYYKVTALNTGGESPKSAPLTVSTLDLVVPQKVSNAVLASGDAKVKLEWGNMYDAEFYVKRSTSQSGPFTTIATAQSANYVDLTALNGTTYYYKIAAFNLAGEGMESEVIISRPNLGQHAYFDFSENTGLNAHDQWGYYDGTLAAATTWTTGKAGSGADFNGTSTSYVKLKEGIMEGLNDFTIATWVNSKAITNNTRIFDFGYDTASWMAFIPYYGGDKIRYKISYGGNSAEVMGTYTLPINQWVHLALVQSGDVCKIYADGVEIASGTVTLKPSGLGKTTANYLVKSQWPADPFLNASMDEFRIFNRALGATEINELVNANISLGVDDFSKTPYDVVRAFPNPTSGQFDVILPTNDDSASIAIYTVGGKLISKANYPVENGKVHLNIENETTGVYLIKIQSYPDKTIRIIKK</sequence>
<dbReference type="OrthoDB" id="9809583at2"/>
<feature type="domain" description="Fibronectin type-III" evidence="3">
    <location>
        <begin position="1108"/>
        <end position="1196"/>
    </location>
</feature>
<dbReference type="SUPFAM" id="SSF49899">
    <property type="entry name" value="Concanavalin A-like lectins/glucanases"/>
    <property type="match status" value="1"/>
</dbReference>
<keyword evidence="1 2" id="KW-0732">Signal</keyword>
<dbReference type="InterPro" id="IPR024655">
    <property type="entry name" value="Asl1_glyco_hydro_catalytic"/>
</dbReference>
<dbReference type="Pfam" id="PF18962">
    <property type="entry name" value="Por_Secre_tail"/>
    <property type="match status" value="1"/>
</dbReference>
<dbReference type="Gene3D" id="2.60.120.200">
    <property type="match status" value="1"/>
</dbReference>
<dbReference type="EMBL" id="FQWB01000001">
    <property type="protein sequence ID" value="SHF91872.1"/>
    <property type="molecule type" value="Genomic_DNA"/>
</dbReference>
<dbReference type="InterPro" id="IPR013320">
    <property type="entry name" value="ConA-like_dom_sf"/>
</dbReference>
<feature type="chain" id="PRO_5011957198" evidence="2">
    <location>
        <begin position="22"/>
        <end position="1582"/>
    </location>
</feature>
<evidence type="ECO:0000256" key="2">
    <source>
        <dbReference type="SAM" id="SignalP"/>
    </source>
</evidence>